<evidence type="ECO:0000256" key="1">
    <source>
        <dbReference type="SAM" id="Phobius"/>
    </source>
</evidence>
<dbReference type="Proteomes" id="UP000272025">
    <property type="component" value="Unassembled WGS sequence"/>
</dbReference>
<keyword evidence="1" id="KW-0812">Transmembrane</keyword>
<dbReference type="AlphaFoldDB" id="A0A3N2Q8N7"/>
<keyword evidence="1" id="KW-1133">Transmembrane helix</keyword>
<reference evidence="2 3" key="1">
    <citation type="journal article" date="2018" name="Mol. Ecol.">
        <title>The obligate alkalophilic soda-lake fungus Sodiomyces alkalinus has shifted to a protein diet.</title>
        <authorList>
            <person name="Grum-Grzhimaylo A.A."/>
            <person name="Falkoski D.L."/>
            <person name="van den Heuvel J."/>
            <person name="Valero-Jimenez C.A."/>
            <person name="Min B."/>
            <person name="Choi I.G."/>
            <person name="Lipzen A."/>
            <person name="Daum C.G."/>
            <person name="Aanen D.K."/>
            <person name="Tsang A."/>
            <person name="Henrissat B."/>
            <person name="Bilanenko E.N."/>
            <person name="de Vries R.P."/>
            <person name="van Kan J.A.L."/>
            <person name="Grigoriev I.V."/>
            <person name="Debets A.J.M."/>
        </authorList>
    </citation>
    <scope>NUCLEOTIDE SEQUENCE [LARGE SCALE GENOMIC DNA]</scope>
    <source>
        <strain evidence="2 3">F11</strain>
    </source>
</reference>
<dbReference type="OrthoDB" id="10418301at2759"/>
<keyword evidence="1" id="KW-0472">Membrane</keyword>
<gene>
    <name evidence="2" type="ORF">SODALDRAFT_327223</name>
</gene>
<proteinExistence type="predicted"/>
<evidence type="ECO:0000313" key="2">
    <source>
        <dbReference type="EMBL" id="ROT43057.1"/>
    </source>
</evidence>
<accession>A0A3N2Q8N7</accession>
<organism evidence="2 3">
    <name type="scientific">Sodiomyces alkalinus (strain CBS 110278 / VKM F-3762 / F11)</name>
    <name type="common">Alkaliphilic filamentous fungus</name>
    <dbReference type="NCBI Taxonomy" id="1314773"/>
    <lineage>
        <taxon>Eukaryota</taxon>
        <taxon>Fungi</taxon>
        <taxon>Dikarya</taxon>
        <taxon>Ascomycota</taxon>
        <taxon>Pezizomycotina</taxon>
        <taxon>Sordariomycetes</taxon>
        <taxon>Hypocreomycetidae</taxon>
        <taxon>Glomerellales</taxon>
        <taxon>Plectosphaerellaceae</taxon>
        <taxon>Sodiomyces</taxon>
    </lineage>
</organism>
<dbReference type="RefSeq" id="XP_028470863.1">
    <property type="nucleotide sequence ID" value="XM_028610371.1"/>
</dbReference>
<keyword evidence="3" id="KW-1185">Reference proteome</keyword>
<feature type="transmembrane region" description="Helical" evidence="1">
    <location>
        <begin position="140"/>
        <end position="168"/>
    </location>
</feature>
<protein>
    <submittedName>
        <fullName evidence="2">Uncharacterized protein</fullName>
    </submittedName>
</protein>
<sequence length="236" mass="26312">MASEITSSIRTDHLFWAQYGATSVVPSSIGQSCLALATITPLLAYPFLPHRNRVSGDYNPAGCLVTISRCQLLFHLILTLFSVRDVANKSIATPIPTNTWPLFLSIFIHSASYPATSFSANNRLRPSDFNLAGHWACYSLLYFLFRAFDTIIGLSPSYAFVIAALIIFPISERLTKYVTKHTHTYITRNISSLSWLWPTRGADDFDPGWSVILFIALLIEQAILIPIALADALRNR</sequence>
<feature type="transmembrane region" description="Helical" evidence="1">
    <location>
        <begin position="208"/>
        <end position="230"/>
    </location>
</feature>
<evidence type="ECO:0000313" key="3">
    <source>
        <dbReference type="Proteomes" id="UP000272025"/>
    </source>
</evidence>
<dbReference type="GeneID" id="39578849"/>
<dbReference type="EMBL" id="ML119051">
    <property type="protein sequence ID" value="ROT43057.1"/>
    <property type="molecule type" value="Genomic_DNA"/>
</dbReference>
<name>A0A3N2Q8N7_SODAK</name>